<evidence type="ECO:0000313" key="2">
    <source>
        <dbReference type="EMBL" id="WED63624.1"/>
    </source>
</evidence>
<feature type="transmembrane region" description="Helical" evidence="1">
    <location>
        <begin position="128"/>
        <end position="147"/>
    </location>
</feature>
<name>A0AAE9ZV21_9BACT</name>
<dbReference type="RefSeq" id="WP_330929831.1">
    <property type="nucleotide sequence ID" value="NZ_CP119075.1"/>
</dbReference>
<keyword evidence="1" id="KW-0472">Membrane</keyword>
<proteinExistence type="predicted"/>
<keyword evidence="1" id="KW-1133">Transmembrane helix</keyword>
<evidence type="ECO:0000313" key="3">
    <source>
        <dbReference type="Proteomes" id="UP001218638"/>
    </source>
</evidence>
<sequence length="365" mass="40622">MKKKSQRSPGRFSVGRALGWLGRASVTMLSSSVCLGLLLALYGLATHYVASMRHYAPLKIAGWFDVKSQVGNVFYAAAANAAEFFPHLAQGKFSDAIGNLTNMAGIRADIYTRLLHAGATNNAESFTVAAPIIIFVLLATRLVVALIRQRENFQRLRQCAAAYVRMKLRRGRRTPSARLLTNARDALQQEWRVLQFSFDQILVYIARLGVWSALFTALLLNTIEYYQGLSGMTGYLGYVGSGIATAIDATVATGAAVVKEISWHVFYLLTDGKEKTFGWLTRSQELEYVSHYLAKFPLAKIPSALHTAIYQAICAGAAWGLAHYLQGRIARDFVGIYESLPPHMRRYLAQRRPRRARRRQRTPGA</sequence>
<dbReference type="AlphaFoldDB" id="A0AAE9ZV21"/>
<keyword evidence="1" id="KW-0812">Transmembrane</keyword>
<dbReference type="KEGG" id="slom:PXH66_14905"/>
<accession>A0AAE9ZV21</accession>
<feature type="transmembrane region" description="Helical" evidence="1">
    <location>
        <begin position="201"/>
        <end position="223"/>
    </location>
</feature>
<dbReference type="EMBL" id="CP119075">
    <property type="protein sequence ID" value="WED63624.1"/>
    <property type="molecule type" value="Genomic_DNA"/>
</dbReference>
<dbReference type="Proteomes" id="UP001218638">
    <property type="component" value="Chromosome"/>
</dbReference>
<evidence type="ECO:0000256" key="1">
    <source>
        <dbReference type="SAM" id="Phobius"/>
    </source>
</evidence>
<feature type="transmembrane region" description="Helical" evidence="1">
    <location>
        <begin position="235"/>
        <end position="258"/>
    </location>
</feature>
<feature type="transmembrane region" description="Helical" evidence="1">
    <location>
        <begin position="20"/>
        <end position="45"/>
    </location>
</feature>
<gene>
    <name evidence="2" type="ORF">PXH66_14905</name>
</gene>
<protein>
    <submittedName>
        <fullName evidence="2">Uncharacterized protein</fullName>
    </submittedName>
</protein>
<reference evidence="2" key="1">
    <citation type="submission" date="2023-03" db="EMBL/GenBank/DDBJ databases">
        <title>Lomoglobus Profundus gen. nov., sp. nov., a novel member of the phylum Verrucomicrobia, isolated from deep-marine sediment of South China Sea.</title>
        <authorList>
            <person name="Ahmad T."/>
            <person name="Ishaq S.E."/>
            <person name="Wang F."/>
        </authorList>
    </citation>
    <scope>NUCLEOTIDE SEQUENCE</scope>
    <source>
        <strain evidence="2">LMO-M01</strain>
    </source>
</reference>
<keyword evidence="3" id="KW-1185">Reference proteome</keyword>
<organism evidence="2 3">
    <name type="scientific">Synoicihabitans lomoniglobus</name>
    <dbReference type="NCBI Taxonomy" id="2909285"/>
    <lineage>
        <taxon>Bacteria</taxon>
        <taxon>Pseudomonadati</taxon>
        <taxon>Verrucomicrobiota</taxon>
        <taxon>Opitutia</taxon>
        <taxon>Opitutales</taxon>
        <taxon>Opitutaceae</taxon>
        <taxon>Synoicihabitans</taxon>
    </lineage>
</organism>